<dbReference type="SUPFAM" id="SSF51430">
    <property type="entry name" value="NAD(P)-linked oxidoreductase"/>
    <property type="match status" value="1"/>
</dbReference>
<evidence type="ECO:0000259" key="2">
    <source>
        <dbReference type="Pfam" id="PF00248"/>
    </source>
</evidence>
<dbReference type="PANTHER" id="PTHR43364">
    <property type="entry name" value="NADH-SPECIFIC METHYLGLYOXAL REDUCTASE-RELATED"/>
    <property type="match status" value="1"/>
</dbReference>
<dbReference type="InterPro" id="IPR023210">
    <property type="entry name" value="NADP_OxRdtase_dom"/>
</dbReference>
<sequence>MELRQLGNSSVKVTPLAFGAWAVGGWMWGGAEENESINAIRASYEHGMTTIDTAPVYGFGRSEELVAKAMQGVARDRYQILTKYGMNWENEKGEYFFDSVDTNGKPFKMYKWAAKEKVRKECEDSLRRLKTDYIDLYQIHWPDATTPIAETMGEVDKLIKEGKVRAAGVCNYSVEQVEEALKAVKLVSNQVPYSMVNRGIEKDIIPQAQKRDMVILPYSPLQRGLLTGKITRDYKFNEGDNRPTTKFYKPENLDRINAMLGKLKPIAEKHNATLSQLVINWTANRPAMGCVLVGARNEKQVKENVASLSFTLSKEELDTITAAADALVLVD</sequence>
<dbReference type="InterPro" id="IPR036812">
    <property type="entry name" value="NAD(P)_OxRdtase_dom_sf"/>
</dbReference>
<gene>
    <name evidence="3" type="ORF">KK060_08025</name>
</gene>
<evidence type="ECO:0000313" key="4">
    <source>
        <dbReference type="Proteomes" id="UP000772618"/>
    </source>
</evidence>
<name>A0ABS5VP56_9BACT</name>
<dbReference type="PRINTS" id="PR00069">
    <property type="entry name" value="ALDKETRDTASE"/>
</dbReference>
<keyword evidence="1" id="KW-0560">Oxidoreductase</keyword>
<dbReference type="Proteomes" id="UP000772618">
    <property type="component" value="Unassembled WGS sequence"/>
</dbReference>
<evidence type="ECO:0000313" key="3">
    <source>
        <dbReference type="EMBL" id="MBT1703224.1"/>
    </source>
</evidence>
<reference evidence="3 4" key="1">
    <citation type="submission" date="2021-05" db="EMBL/GenBank/DDBJ databases">
        <title>A Polyphasic approach of four new species of the genus Ohtaekwangia: Ohtaekwangia histidinii sp. nov., Ohtaekwangia cretensis sp. nov., Ohtaekwangia indiensis sp. nov., Ohtaekwangia reichenbachii sp. nov. from diverse environment.</title>
        <authorList>
            <person name="Octaviana S."/>
        </authorList>
    </citation>
    <scope>NUCLEOTIDE SEQUENCE [LARGE SCALE GENOMIC DNA]</scope>
    <source>
        <strain evidence="3 4">PWU20</strain>
    </source>
</reference>
<dbReference type="PANTHER" id="PTHR43364:SF4">
    <property type="entry name" value="NAD(P)-LINKED OXIDOREDUCTASE SUPERFAMILY PROTEIN"/>
    <property type="match status" value="1"/>
</dbReference>
<keyword evidence="4" id="KW-1185">Reference proteome</keyword>
<dbReference type="InterPro" id="IPR050523">
    <property type="entry name" value="AKR_Detox_Biosynth"/>
</dbReference>
<protein>
    <submittedName>
        <fullName evidence="3">Aldo/keto reductase</fullName>
    </submittedName>
</protein>
<proteinExistence type="predicted"/>
<comment type="caution">
    <text evidence="3">The sequence shown here is derived from an EMBL/GenBank/DDBJ whole genome shotgun (WGS) entry which is preliminary data.</text>
</comment>
<feature type="domain" description="NADP-dependent oxidoreductase" evidence="2">
    <location>
        <begin position="15"/>
        <end position="323"/>
    </location>
</feature>
<dbReference type="InterPro" id="IPR020471">
    <property type="entry name" value="AKR"/>
</dbReference>
<dbReference type="EMBL" id="JAHESD010000012">
    <property type="protein sequence ID" value="MBT1703224.1"/>
    <property type="molecule type" value="Genomic_DNA"/>
</dbReference>
<dbReference type="Gene3D" id="3.20.20.100">
    <property type="entry name" value="NADP-dependent oxidoreductase domain"/>
    <property type="match status" value="1"/>
</dbReference>
<organism evidence="3 4">
    <name type="scientific">Chryseosolibacter indicus</name>
    <dbReference type="NCBI Taxonomy" id="2782351"/>
    <lineage>
        <taxon>Bacteria</taxon>
        <taxon>Pseudomonadati</taxon>
        <taxon>Bacteroidota</taxon>
        <taxon>Cytophagia</taxon>
        <taxon>Cytophagales</taxon>
        <taxon>Chryseotaleaceae</taxon>
        <taxon>Chryseosolibacter</taxon>
    </lineage>
</organism>
<accession>A0ABS5VP56</accession>
<evidence type="ECO:0000256" key="1">
    <source>
        <dbReference type="ARBA" id="ARBA00023002"/>
    </source>
</evidence>
<dbReference type="Pfam" id="PF00248">
    <property type="entry name" value="Aldo_ket_red"/>
    <property type="match status" value="1"/>
</dbReference>
<dbReference type="RefSeq" id="WP_254153189.1">
    <property type="nucleotide sequence ID" value="NZ_JAHESD010000012.1"/>
</dbReference>